<protein>
    <submittedName>
        <fullName evidence="2">Uncharacterized protein</fullName>
    </submittedName>
</protein>
<dbReference type="AlphaFoldDB" id="A0A3N0YDP6"/>
<gene>
    <name evidence="2" type="ORF">DPX16_8771</name>
</gene>
<organism evidence="2 3">
    <name type="scientific">Anabarilius grahami</name>
    <name type="common">Kanglang fish</name>
    <name type="synonym">Barilius grahami</name>
    <dbReference type="NCBI Taxonomy" id="495550"/>
    <lineage>
        <taxon>Eukaryota</taxon>
        <taxon>Metazoa</taxon>
        <taxon>Chordata</taxon>
        <taxon>Craniata</taxon>
        <taxon>Vertebrata</taxon>
        <taxon>Euteleostomi</taxon>
        <taxon>Actinopterygii</taxon>
        <taxon>Neopterygii</taxon>
        <taxon>Teleostei</taxon>
        <taxon>Ostariophysi</taxon>
        <taxon>Cypriniformes</taxon>
        <taxon>Xenocyprididae</taxon>
        <taxon>Xenocypridinae</taxon>
        <taxon>Xenocypridinae incertae sedis</taxon>
        <taxon>Anabarilius</taxon>
    </lineage>
</organism>
<feature type="compositionally biased region" description="Basic and acidic residues" evidence="1">
    <location>
        <begin position="66"/>
        <end position="90"/>
    </location>
</feature>
<dbReference type="Proteomes" id="UP000281406">
    <property type="component" value="Unassembled WGS sequence"/>
</dbReference>
<comment type="caution">
    <text evidence="2">The sequence shown here is derived from an EMBL/GenBank/DDBJ whole genome shotgun (WGS) entry which is preliminary data.</text>
</comment>
<evidence type="ECO:0000313" key="3">
    <source>
        <dbReference type="Proteomes" id="UP000281406"/>
    </source>
</evidence>
<feature type="region of interest" description="Disordered" evidence="1">
    <location>
        <begin position="63"/>
        <end position="90"/>
    </location>
</feature>
<accession>A0A3N0YDP6</accession>
<name>A0A3N0YDP6_ANAGA</name>
<keyword evidence="3" id="KW-1185">Reference proteome</keyword>
<dbReference type="EMBL" id="RJVU01046259">
    <property type="protein sequence ID" value="ROL44349.1"/>
    <property type="molecule type" value="Genomic_DNA"/>
</dbReference>
<evidence type="ECO:0000256" key="1">
    <source>
        <dbReference type="SAM" id="MobiDB-lite"/>
    </source>
</evidence>
<proteinExistence type="predicted"/>
<sequence>MLSSSSALSLLAPFSPSAPPTLAPPSILDPSWASCSPAPPWAVEILLSLLSGVETPVTHHKAHWGRAREKEGTEQNHCIPQKERDVESETERIKSDQHLFTENIYVVRYW</sequence>
<reference evidence="2 3" key="1">
    <citation type="submission" date="2018-10" db="EMBL/GenBank/DDBJ databases">
        <title>Genome assembly for a Yunnan-Guizhou Plateau 3E fish, Anabarilius grahami (Regan), and its evolutionary and genetic applications.</title>
        <authorList>
            <person name="Jiang W."/>
        </authorList>
    </citation>
    <scope>NUCLEOTIDE SEQUENCE [LARGE SCALE GENOMIC DNA]</scope>
    <source>
        <strain evidence="2">AG-KIZ</strain>
        <tissue evidence="2">Muscle</tissue>
    </source>
</reference>
<evidence type="ECO:0000313" key="2">
    <source>
        <dbReference type="EMBL" id="ROL44349.1"/>
    </source>
</evidence>